<feature type="transmembrane region" description="Helical" evidence="11">
    <location>
        <begin position="45"/>
        <end position="65"/>
    </location>
</feature>
<accession>A5G178</accession>
<dbReference type="EMBL" id="CP000697">
    <property type="protein sequence ID" value="ABQ31610.1"/>
    <property type="molecule type" value="Genomic_DNA"/>
</dbReference>
<reference evidence="13 14" key="1">
    <citation type="submission" date="2007-05" db="EMBL/GenBank/DDBJ databases">
        <title>Complete sequence of chromosome of Acidiphilium cryptum JF-5.</title>
        <authorList>
            <consortium name="US DOE Joint Genome Institute"/>
            <person name="Copeland A."/>
            <person name="Lucas S."/>
            <person name="Lapidus A."/>
            <person name="Barry K."/>
            <person name="Detter J.C."/>
            <person name="Glavina del Rio T."/>
            <person name="Hammon N."/>
            <person name="Israni S."/>
            <person name="Dalin E."/>
            <person name="Tice H."/>
            <person name="Pitluck S."/>
            <person name="Sims D."/>
            <person name="Brettin T."/>
            <person name="Bruce D."/>
            <person name="Han C."/>
            <person name="Schmutz J."/>
            <person name="Larimer F."/>
            <person name="Land M."/>
            <person name="Hauser L."/>
            <person name="Kyrpides N."/>
            <person name="Kim E."/>
            <person name="Magnuson T."/>
            <person name="Richardson P."/>
        </authorList>
    </citation>
    <scope>NUCLEOTIDE SEQUENCE [LARGE SCALE GENOMIC DNA]</scope>
    <source>
        <strain evidence="13 14">JF-5</strain>
    </source>
</reference>
<dbReference type="GO" id="GO:0005886">
    <property type="term" value="C:plasma membrane"/>
    <property type="evidence" value="ECO:0007669"/>
    <property type="project" value="UniProtKB-SubCell"/>
</dbReference>
<dbReference type="AlphaFoldDB" id="A5G178"/>
<keyword evidence="8 11" id="KW-1133">Transmembrane helix</keyword>
<comment type="subcellular location">
    <subcellularLocation>
        <location evidence="1">Cell membrane</location>
        <topology evidence="1">Multi-pass membrane protein</topology>
    </subcellularLocation>
</comment>
<keyword evidence="14" id="KW-1185">Reference proteome</keyword>
<keyword evidence="6 11" id="KW-0812">Transmembrane</keyword>
<dbReference type="SUPFAM" id="SSF103481">
    <property type="entry name" value="Multidrug resistance efflux transporter EmrE"/>
    <property type="match status" value="1"/>
</dbReference>
<evidence type="ECO:0000259" key="12">
    <source>
        <dbReference type="Pfam" id="PF00892"/>
    </source>
</evidence>
<evidence type="ECO:0000256" key="9">
    <source>
        <dbReference type="ARBA" id="ARBA00023098"/>
    </source>
</evidence>
<keyword evidence="3" id="KW-0444">Lipid biosynthesis</keyword>
<keyword evidence="7" id="KW-0448">Lipopolysaccharide biosynthesis</keyword>
<dbReference type="GO" id="GO:0009103">
    <property type="term" value="P:lipopolysaccharide biosynthetic process"/>
    <property type="evidence" value="ECO:0007669"/>
    <property type="project" value="UniProtKB-KW"/>
</dbReference>
<dbReference type="Pfam" id="PF00892">
    <property type="entry name" value="EamA"/>
    <property type="match status" value="1"/>
</dbReference>
<keyword evidence="4" id="KW-0997">Cell inner membrane</keyword>
<dbReference type="InterPro" id="IPR037185">
    <property type="entry name" value="EmrE-like"/>
</dbReference>
<keyword evidence="5" id="KW-0441">Lipid A biosynthesis</keyword>
<dbReference type="PANTHER" id="PTHR30561">
    <property type="entry name" value="SMR FAMILY PROTON-DEPENDENT DRUG EFFLUX TRANSPORTER SUGE"/>
    <property type="match status" value="1"/>
</dbReference>
<evidence type="ECO:0000256" key="5">
    <source>
        <dbReference type="ARBA" id="ARBA00022556"/>
    </source>
</evidence>
<dbReference type="HOGENOM" id="CLU_131462_5_0_5"/>
<feature type="transmembrane region" description="Helical" evidence="11">
    <location>
        <begin position="97"/>
        <end position="116"/>
    </location>
</feature>
<sequence length="119" mass="12724">MIDNLILLLFTLLMASGQLLFRKVGLDLRGHSLASGVPVLLRAPALYAALALYGIATLIWIWILSRVPLSRAYPYVALGVVLVPLASRAVYGDAIRPIFWLGALLIVAGILVTQLGSSG</sequence>
<evidence type="ECO:0000256" key="7">
    <source>
        <dbReference type="ARBA" id="ARBA00022985"/>
    </source>
</evidence>
<dbReference type="GO" id="GO:0022857">
    <property type="term" value="F:transmembrane transporter activity"/>
    <property type="evidence" value="ECO:0007669"/>
    <property type="project" value="InterPro"/>
</dbReference>
<dbReference type="InterPro" id="IPR000620">
    <property type="entry name" value="EamA_dom"/>
</dbReference>
<evidence type="ECO:0000313" key="13">
    <source>
        <dbReference type="EMBL" id="ABQ31610.1"/>
    </source>
</evidence>
<dbReference type="GO" id="GO:0009245">
    <property type="term" value="P:lipid A biosynthetic process"/>
    <property type="evidence" value="ECO:0007669"/>
    <property type="project" value="UniProtKB-KW"/>
</dbReference>
<dbReference type="eggNOG" id="COG2076">
    <property type="taxonomic scope" value="Bacteria"/>
</dbReference>
<evidence type="ECO:0000256" key="11">
    <source>
        <dbReference type="SAM" id="Phobius"/>
    </source>
</evidence>
<dbReference type="STRING" id="349163.Acry_2416"/>
<dbReference type="Gene3D" id="1.10.3730.20">
    <property type="match status" value="1"/>
</dbReference>
<dbReference type="KEGG" id="acr:Acry_2416"/>
<dbReference type="RefSeq" id="WP_012040042.1">
    <property type="nucleotide sequence ID" value="NC_009484.1"/>
</dbReference>
<name>A5G178_ACICJ</name>
<dbReference type="InterPro" id="IPR000390">
    <property type="entry name" value="Small_drug/metabolite_transptr"/>
</dbReference>
<dbReference type="PANTHER" id="PTHR30561:SF9">
    <property type="entry name" value="4-AMINO-4-DEOXY-L-ARABINOSE-PHOSPHOUNDECAPRENOL FLIPPASE SUBUNIT ARNF-RELATED"/>
    <property type="match status" value="1"/>
</dbReference>
<evidence type="ECO:0000256" key="4">
    <source>
        <dbReference type="ARBA" id="ARBA00022519"/>
    </source>
</evidence>
<keyword evidence="2" id="KW-1003">Cell membrane</keyword>
<keyword evidence="10 11" id="KW-0472">Membrane</keyword>
<feature type="domain" description="EamA" evidence="12">
    <location>
        <begin position="10"/>
        <end position="113"/>
    </location>
</feature>
<evidence type="ECO:0000256" key="1">
    <source>
        <dbReference type="ARBA" id="ARBA00004651"/>
    </source>
</evidence>
<dbReference type="Proteomes" id="UP000000245">
    <property type="component" value="Chromosome"/>
</dbReference>
<evidence type="ECO:0000256" key="10">
    <source>
        <dbReference type="ARBA" id="ARBA00023136"/>
    </source>
</evidence>
<protein>
    <recommendedName>
        <fullName evidence="12">EamA domain-containing protein</fullName>
    </recommendedName>
</protein>
<keyword evidence="9" id="KW-0443">Lipid metabolism</keyword>
<proteinExistence type="predicted"/>
<evidence type="ECO:0000256" key="3">
    <source>
        <dbReference type="ARBA" id="ARBA00022516"/>
    </source>
</evidence>
<evidence type="ECO:0000256" key="8">
    <source>
        <dbReference type="ARBA" id="ARBA00022989"/>
    </source>
</evidence>
<evidence type="ECO:0000256" key="2">
    <source>
        <dbReference type="ARBA" id="ARBA00022475"/>
    </source>
</evidence>
<organism evidence="13 14">
    <name type="scientific">Acidiphilium cryptum (strain JF-5)</name>
    <dbReference type="NCBI Taxonomy" id="349163"/>
    <lineage>
        <taxon>Bacteria</taxon>
        <taxon>Pseudomonadati</taxon>
        <taxon>Pseudomonadota</taxon>
        <taxon>Alphaproteobacteria</taxon>
        <taxon>Acetobacterales</taxon>
        <taxon>Acidocellaceae</taxon>
        <taxon>Acidiphilium</taxon>
    </lineage>
</organism>
<evidence type="ECO:0000256" key="6">
    <source>
        <dbReference type="ARBA" id="ARBA00022692"/>
    </source>
</evidence>
<gene>
    <name evidence="13" type="ordered locus">Acry_2416</name>
</gene>
<evidence type="ECO:0000313" key="14">
    <source>
        <dbReference type="Proteomes" id="UP000000245"/>
    </source>
</evidence>